<sequence length="114" mass="12835">MKKTLVSATLGLTLLAGTAIAGSNFSYDQPRVTVAQALRMNDDHDIRLTGYVVEQVGKEKYLFQDGTGTIVVEIDEDKWRDMRASSRTRLTIWGQLDEEDHGNELEVDHLELAR</sequence>
<keyword evidence="4" id="KW-1185">Reference proteome</keyword>
<accession>A0A1Y0D7M1</accession>
<dbReference type="RefSeq" id="WP_087038201.1">
    <property type="nucleotide sequence ID" value="NZ_CP021377.1"/>
</dbReference>
<dbReference type="Gene3D" id="2.40.50.200">
    <property type="entry name" value="Bacterial OB-fold"/>
    <property type="match status" value="1"/>
</dbReference>
<proteinExistence type="predicted"/>
<dbReference type="SUPFAM" id="SSF101756">
    <property type="entry name" value="Hypothetical protein YgiW"/>
    <property type="match status" value="1"/>
</dbReference>
<dbReference type="InterPro" id="IPR005220">
    <property type="entry name" value="CarO-like"/>
</dbReference>
<dbReference type="EMBL" id="CP021377">
    <property type="protein sequence ID" value="ART83538.1"/>
    <property type="molecule type" value="Genomic_DNA"/>
</dbReference>
<dbReference type="NCBIfam" id="NF033674">
    <property type="entry name" value="stress_OB_fold"/>
    <property type="match status" value="1"/>
</dbReference>
<dbReference type="InterPro" id="IPR036700">
    <property type="entry name" value="BOBF_sf"/>
</dbReference>
<evidence type="ECO:0000256" key="1">
    <source>
        <dbReference type="ARBA" id="ARBA00022729"/>
    </source>
</evidence>
<dbReference type="KEGG" id="opf:CBP31_13625"/>
<feature type="chain" id="PRO_5012575634" evidence="2">
    <location>
        <begin position="22"/>
        <end position="114"/>
    </location>
</feature>
<evidence type="ECO:0000313" key="4">
    <source>
        <dbReference type="Proteomes" id="UP000243937"/>
    </source>
</evidence>
<organism evidence="3 4">
    <name type="scientific">Oceanisphaera profunda</name>
    <dbReference type="NCBI Taxonomy" id="1416627"/>
    <lineage>
        <taxon>Bacteria</taxon>
        <taxon>Pseudomonadati</taxon>
        <taxon>Pseudomonadota</taxon>
        <taxon>Gammaproteobacteria</taxon>
        <taxon>Aeromonadales</taxon>
        <taxon>Aeromonadaceae</taxon>
        <taxon>Oceanisphaera</taxon>
    </lineage>
</organism>
<dbReference type="AlphaFoldDB" id="A0A1Y0D7M1"/>
<dbReference type="Pfam" id="PF04076">
    <property type="entry name" value="BOF"/>
    <property type="match status" value="1"/>
</dbReference>
<name>A0A1Y0D7M1_9GAMM</name>
<evidence type="ECO:0000313" key="3">
    <source>
        <dbReference type="EMBL" id="ART83538.1"/>
    </source>
</evidence>
<protein>
    <submittedName>
        <fullName evidence="3">Uncharacterized protein</fullName>
    </submittedName>
</protein>
<feature type="signal peptide" evidence="2">
    <location>
        <begin position="1"/>
        <end position="21"/>
    </location>
</feature>
<dbReference type="OrthoDB" id="598245at2"/>
<evidence type="ECO:0000256" key="2">
    <source>
        <dbReference type="SAM" id="SignalP"/>
    </source>
</evidence>
<keyword evidence="1 2" id="KW-0732">Signal</keyword>
<reference evidence="3 4" key="1">
    <citation type="journal article" date="2014" name="Int. J. Syst. Evol. Microbiol.">
        <title>Oceanisphaera profunda sp. nov., a marine bacterium isolated from deep-sea sediment, and emended description of the genus Oceanisphaera.</title>
        <authorList>
            <person name="Xu Z."/>
            <person name="Zhang X.Y."/>
            <person name="Su H.N."/>
            <person name="Yu Z.C."/>
            <person name="Liu C."/>
            <person name="Li H."/>
            <person name="Chen X.L."/>
            <person name="Song X.Y."/>
            <person name="Xie B.B."/>
            <person name="Qin Q.L."/>
            <person name="Zhou B.C."/>
            <person name="Shi M."/>
            <person name="Huang Y."/>
            <person name="Zhang Y.Z."/>
        </authorList>
    </citation>
    <scope>NUCLEOTIDE SEQUENCE [LARGE SCALE GENOMIC DNA]</scope>
    <source>
        <strain evidence="3 4">SM1222</strain>
    </source>
</reference>
<gene>
    <name evidence="3" type="ORF">CBP31_13625</name>
</gene>
<dbReference type="PANTHER" id="PTHR36571:SF1">
    <property type="entry name" value="PROTEIN YGIW"/>
    <property type="match status" value="1"/>
</dbReference>
<dbReference type="Proteomes" id="UP000243937">
    <property type="component" value="Chromosome"/>
</dbReference>
<dbReference type="PANTHER" id="PTHR36571">
    <property type="entry name" value="PROTEIN YGIW"/>
    <property type="match status" value="1"/>
</dbReference>